<comment type="caution">
    <text evidence="1">The sequence shown here is derived from an EMBL/GenBank/DDBJ whole genome shotgun (WGS) entry which is preliminary data.</text>
</comment>
<dbReference type="EMBL" id="JABEZZ010000013">
    <property type="protein sequence ID" value="MBA0603623.1"/>
    <property type="molecule type" value="Genomic_DNA"/>
</dbReference>
<evidence type="ECO:0000313" key="1">
    <source>
        <dbReference type="EMBL" id="MBA0603623.1"/>
    </source>
</evidence>
<organism evidence="1 2">
    <name type="scientific">Gossypium raimondii</name>
    <name type="common">Peruvian cotton</name>
    <name type="synonym">Gossypium klotzschianum subsp. raimondii</name>
    <dbReference type="NCBI Taxonomy" id="29730"/>
    <lineage>
        <taxon>Eukaryota</taxon>
        <taxon>Viridiplantae</taxon>
        <taxon>Streptophyta</taxon>
        <taxon>Embryophyta</taxon>
        <taxon>Tracheophyta</taxon>
        <taxon>Spermatophyta</taxon>
        <taxon>Magnoliopsida</taxon>
        <taxon>eudicotyledons</taxon>
        <taxon>Gunneridae</taxon>
        <taxon>Pentapetalae</taxon>
        <taxon>rosids</taxon>
        <taxon>malvids</taxon>
        <taxon>Malvales</taxon>
        <taxon>Malvaceae</taxon>
        <taxon>Malvoideae</taxon>
        <taxon>Gossypium</taxon>
    </lineage>
</organism>
<dbReference type="Proteomes" id="UP000593578">
    <property type="component" value="Unassembled WGS sequence"/>
</dbReference>
<proteinExistence type="predicted"/>
<accession>A0A7J8QQL3</accession>
<evidence type="ECO:0000313" key="2">
    <source>
        <dbReference type="Proteomes" id="UP000593578"/>
    </source>
</evidence>
<gene>
    <name evidence="1" type="ORF">Gorai_003761</name>
</gene>
<dbReference type="AlphaFoldDB" id="A0A7J8QQL3"/>
<name>A0A7J8QQL3_GOSRA</name>
<reference evidence="1 2" key="1">
    <citation type="journal article" date="2019" name="Genome Biol. Evol.">
        <title>Insights into the evolution of the New World diploid cottons (Gossypium, subgenus Houzingenia) based on genome sequencing.</title>
        <authorList>
            <person name="Grover C.E."/>
            <person name="Arick M.A. 2nd"/>
            <person name="Thrash A."/>
            <person name="Conover J.L."/>
            <person name="Sanders W.S."/>
            <person name="Peterson D.G."/>
            <person name="Frelichowski J.E."/>
            <person name="Scheffler J.A."/>
            <person name="Scheffler B.E."/>
            <person name="Wendel J.F."/>
        </authorList>
    </citation>
    <scope>NUCLEOTIDE SEQUENCE [LARGE SCALE GENOMIC DNA]</scope>
    <source>
        <strain evidence="1">8</strain>
        <tissue evidence="1">Leaf</tissue>
    </source>
</reference>
<protein>
    <submittedName>
        <fullName evidence="1">Uncharacterized protein</fullName>
    </submittedName>
</protein>
<sequence length="127" mass="15002">MLVDIPVMKKSEKSTLRASQLQDFCRRKNNAELIENNRILYLKLLGTCKYVLNLLLFLMIQLQAKEIVDTNFGYGGRRQLTERWSINGIVMKVTWFWWEGVELLSLFYRGPSLYHERATCHNVTESR</sequence>